<organism evidence="1 2">
    <name type="scientific">Streptomyces chengmaiensis</name>
    <dbReference type="NCBI Taxonomy" id="3040919"/>
    <lineage>
        <taxon>Bacteria</taxon>
        <taxon>Bacillati</taxon>
        <taxon>Actinomycetota</taxon>
        <taxon>Actinomycetes</taxon>
        <taxon>Kitasatosporales</taxon>
        <taxon>Streptomycetaceae</taxon>
        <taxon>Streptomyces</taxon>
    </lineage>
</organism>
<evidence type="ECO:0000313" key="1">
    <source>
        <dbReference type="EMBL" id="MDH2387370.1"/>
    </source>
</evidence>
<dbReference type="RefSeq" id="WP_279925480.1">
    <property type="nucleotide sequence ID" value="NZ_JARWBG010000001.1"/>
</dbReference>
<keyword evidence="2" id="KW-1185">Reference proteome</keyword>
<comment type="caution">
    <text evidence="1">The sequence shown here is derived from an EMBL/GenBank/DDBJ whole genome shotgun (WGS) entry which is preliminary data.</text>
</comment>
<sequence length="139" mass="15399">MRRILVKGDDLLIRLSWWEKAAARRGNVHVPLAAVCRVTVEPDWWRALRGVAQRGAWIPGVMCIGMRGHHGGEDFVAVRPGRPVVCIELWPGAPFSLLAVSVPDHADAAAQRLCRVAPRIDSSTCRRQALPIPEERDPS</sequence>
<dbReference type="EMBL" id="JARWBG010000001">
    <property type="protein sequence ID" value="MDH2387370.1"/>
    <property type="molecule type" value="Genomic_DNA"/>
</dbReference>
<evidence type="ECO:0000313" key="2">
    <source>
        <dbReference type="Proteomes" id="UP001223144"/>
    </source>
</evidence>
<accession>A0ABT6HGG0</accession>
<name>A0ABT6HGG0_9ACTN</name>
<protein>
    <submittedName>
        <fullName evidence="1">Uncharacterized protein</fullName>
    </submittedName>
</protein>
<reference evidence="1 2" key="1">
    <citation type="submission" date="2023-04" db="EMBL/GenBank/DDBJ databases">
        <title>Streptomyces chengmaiensis sp. nov. isolated from the stem of mangrove plant in Hainan.</title>
        <authorList>
            <person name="Huang X."/>
            <person name="Zhou S."/>
            <person name="Chu X."/>
            <person name="Xie Y."/>
            <person name="Lin Y."/>
        </authorList>
    </citation>
    <scope>NUCLEOTIDE SEQUENCE [LARGE SCALE GENOMIC DNA]</scope>
    <source>
        <strain evidence="1 2">HNM0663</strain>
    </source>
</reference>
<gene>
    <name evidence="1" type="ORF">QCN29_00925</name>
</gene>
<dbReference type="Proteomes" id="UP001223144">
    <property type="component" value="Unassembled WGS sequence"/>
</dbReference>
<proteinExistence type="predicted"/>